<dbReference type="AlphaFoldDB" id="A0A6H5I796"/>
<dbReference type="InterPro" id="IPR036770">
    <property type="entry name" value="Ankyrin_rpt-contain_sf"/>
</dbReference>
<reference evidence="4 5" key="1">
    <citation type="submission" date="2020-02" db="EMBL/GenBank/DDBJ databases">
        <authorList>
            <person name="Ferguson B K."/>
        </authorList>
    </citation>
    <scope>NUCLEOTIDE SEQUENCE [LARGE SCALE GENOMIC DNA]</scope>
</reference>
<evidence type="ECO:0000313" key="5">
    <source>
        <dbReference type="Proteomes" id="UP000479190"/>
    </source>
</evidence>
<proteinExistence type="predicted"/>
<dbReference type="PANTHER" id="PTHR24180">
    <property type="entry name" value="CYCLIN-DEPENDENT KINASE INHIBITOR 2C-RELATED"/>
    <property type="match status" value="1"/>
</dbReference>
<feature type="repeat" description="ANK" evidence="3">
    <location>
        <begin position="397"/>
        <end position="429"/>
    </location>
</feature>
<keyword evidence="1" id="KW-0677">Repeat</keyword>
<dbReference type="SUPFAM" id="SSF48403">
    <property type="entry name" value="Ankyrin repeat"/>
    <property type="match status" value="1"/>
</dbReference>
<dbReference type="EMBL" id="CADCXV010000698">
    <property type="protein sequence ID" value="CAB0033066.1"/>
    <property type="molecule type" value="Genomic_DNA"/>
</dbReference>
<dbReference type="PRINTS" id="PR01415">
    <property type="entry name" value="ANKYRIN"/>
</dbReference>
<keyword evidence="5" id="KW-1185">Reference proteome</keyword>
<dbReference type="Gene3D" id="1.25.40.20">
    <property type="entry name" value="Ankyrin repeat-containing domain"/>
    <property type="match status" value="2"/>
</dbReference>
<dbReference type="PROSITE" id="PS50297">
    <property type="entry name" value="ANK_REP_REGION"/>
    <property type="match status" value="2"/>
</dbReference>
<evidence type="ECO:0000256" key="3">
    <source>
        <dbReference type="PROSITE-ProRule" id="PRU00023"/>
    </source>
</evidence>
<feature type="repeat" description="ANK" evidence="3">
    <location>
        <begin position="305"/>
        <end position="348"/>
    </location>
</feature>
<evidence type="ECO:0000313" key="4">
    <source>
        <dbReference type="EMBL" id="CAB0033066.1"/>
    </source>
</evidence>
<feature type="repeat" description="ANK" evidence="3">
    <location>
        <begin position="271"/>
        <end position="299"/>
    </location>
</feature>
<dbReference type="InterPro" id="IPR002110">
    <property type="entry name" value="Ankyrin_rpt"/>
</dbReference>
<protein>
    <submittedName>
        <fullName evidence="4">Uncharacterized protein</fullName>
    </submittedName>
</protein>
<evidence type="ECO:0000256" key="1">
    <source>
        <dbReference type="ARBA" id="ARBA00022737"/>
    </source>
</evidence>
<dbReference type="OrthoDB" id="412600at2759"/>
<dbReference type="Pfam" id="PF12796">
    <property type="entry name" value="Ank_2"/>
    <property type="match status" value="2"/>
</dbReference>
<evidence type="ECO:0000256" key="2">
    <source>
        <dbReference type="ARBA" id="ARBA00023043"/>
    </source>
</evidence>
<dbReference type="PROSITE" id="PS50088">
    <property type="entry name" value="ANK_REPEAT"/>
    <property type="match status" value="3"/>
</dbReference>
<gene>
    <name evidence="4" type="ORF">TBRA_LOCUS4986</name>
</gene>
<organism evidence="4 5">
    <name type="scientific">Trichogramma brassicae</name>
    <dbReference type="NCBI Taxonomy" id="86971"/>
    <lineage>
        <taxon>Eukaryota</taxon>
        <taxon>Metazoa</taxon>
        <taxon>Ecdysozoa</taxon>
        <taxon>Arthropoda</taxon>
        <taxon>Hexapoda</taxon>
        <taxon>Insecta</taxon>
        <taxon>Pterygota</taxon>
        <taxon>Neoptera</taxon>
        <taxon>Endopterygota</taxon>
        <taxon>Hymenoptera</taxon>
        <taxon>Apocrita</taxon>
        <taxon>Proctotrupomorpha</taxon>
        <taxon>Chalcidoidea</taxon>
        <taxon>Trichogrammatidae</taxon>
        <taxon>Trichogramma</taxon>
    </lineage>
</organism>
<dbReference type="PANTHER" id="PTHR24180:SF45">
    <property type="entry name" value="POLY [ADP-RIBOSE] POLYMERASE TANKYRASE"/>
    <property type="match status" value="1"/>
</dbReference>
<accession>A0A6H5I796</accession>
<sequence>MKTTSTADSMMNPAAAAQKDATSRKFLSYLPVERIEFFPRIVRVYAPFSKSQLYVDRGTDPIKWQLIRESSLTTTPLRHRVSLSLYLVDVSFTFFLVQVTTSQRVDNAARLKILHHCIECVLCAIMDIKMAYNYEEEHIKYELGKLRKLLENINWEIEEERHEFRRQLSWIYHLYEGKPGFPALRGLFQKKEFDLLLGDTVKRPNGFCILVAHSGYKDQPDLDADGRPVTRCTTALHHAVRCGVLRYGDRPVTDYLFSIYDRFDVNYVDEDGLTHLHVACKFGRVDLVEKFLKAGADPNCVVASTGESTLHFALQISHDEGAQKPFLGRRHLFRLLLKYGANPNQADHAEGQTPLHIVCKKSSVEFGPSEDWFLPKMLFSLCNKKYRPVQVNARDRLGNTPLNLALKSGNGLVVPLLLNNGADLNLSDVDGVAPKDIAGENLANMFSEKCAIEPSWSS</sequence>
<keyword evidence="2 3" id="KW-0040">ANK repeat</keyword>
<dbReference type="SMART" id="SM00248">
    <property type="entry name" value="ANK"/>
    <property type="match status" value="5"/>
</dbReference>
<dbReference type="Proteomes" id="UP000479190">
    <property type="component" value="Unassembled WGS sequence"/>
</dbReference>
<dbReference type="InterPro" id="IPR051637">
    <property type="entry name" value="Ank_repeat_dom-contain_49"/>
</dbReference>
<name>A0A6H5I796_9HYME</name>